<comment type="subcellular location">
    <subcellularLocation>
        <location evidence="1">Secreted</location>
    </subcellularLocation>
</comment>
<dbReference type="Proteomes" id="UP001164746">
    <property type="component" value="Chromosome 9"/>
</dbReference>
<dbReference type="SMART" id="SM00216">
    <property type="entry name" value="VWD"/>
    <property type="match status" value="1"/>
</dbReference>
<dbReference type="EMBL" id="CP111020">
    <property type="protein sequence ID" value="WAR14242.1"/>
    <property type="molecule type" value="Genomic_DNA"/>
</dbReference>
<dbReference type="InterPro" id="IPR014853">
    <property type="entry name" value="VWF/SSPO/ZAN-like_Cys-rich_dom"/>
</dbReference>
<reference evidence="7" key="1">
    <citation type="submission" date="2022-11" db="EMBL/GenBank/DDBJ databases">
        <title>Centuries of genome instability and evolution in soft-shell clam transmissible cancer (bioRxiv).</title>
        <authorList>
            <person name="Hart S.F.M."/>
            <person name="Yonemitsu M.A."/>
            <person name="Giersch R.M."/>
            <person name="Beal B.F."/>
            <person name="Arriagada G."/>
            <person name="Davis B.W."/>
            <person name="Ostrander E.A."/>
            <person name="Goff S.P."/>
            <person name="Metzger M.J."/>
        </authorList>
    </citation>
    <scope>NUCLEOTIDE SEQUENCE</scope>
    <source>
        <strain evidence="7">MELC-2E11</strain>
        <tissue evidence="7">Siphon/mantle</tissue>
    </source>
</reference>
<feature type="domain" description="VWFD" evidence="6">
    <location>
        <begin position="149"/>
        <end position="343"/>
    </location>
</feature>
<dbReference type="InterPro" id="IPR050780">
    <property type="entry name" value="Mucin_vWF_Thrombospondin_sf"/>
</dbReference>
<evidence type="ECO:0000256" key="1">
    <source>
        <dbReference type="ARBA" id="ARBA00004613"/>
    </source>
</evidence>
<evidence type="ECO:0000313" key="7">
    <source>
        <dbReference type="EMBL" id="WAR14242.1"/>
    </source>
</evidence>
<keyword evidence="3" id="KW-0732">Signal</keyword>
<evidence type="ECO:0000313" key="8">
    <source>
        <dbReference type="Proteomes" id="UP001164746"/>
    </source>
</evidence>
<keyword evidence="8" id="KW-1185">Reference proteome</keyword>
<dbReference type="InterPro" id="IPR025155">
    <property type="entry name" value="WxxW_domain"/>
</dbReference>
<evidence type="ECO:0000256" key="2">
    <source>
        <dbReference type="ARBA" id="ARBA00022525"/>
    </source>
</evidence>
<dbReference type="SMART" id="SM00832">
    <property type="entry name" value="C8"/>
    <property type="match status" value="1"/>
</dbReference>
<keyword evidence="2" id="KW-0964">Secreted</keyword>
<evidence type="ECO:0000256" key="4">
    <source>
        <dbReference type="ARBA" id="ARBA00023157"/>
    </source>
</evidence>
<dbReference type="PROSITE" id="PS51233">
    <property type="entry name" value="VWFD"/>
    <property type="match status" value="1"/>
</dbReference>
<dbReference type="Pfam" id="PF13330">
    <property type="entry name" value="Mucin2_WxxW"/>
    <property type="match status" value="1"/>
</dbReference>
<dbReference type="PANTHER" id="PTHR11339:SF393">
    <property type="entry name" value="VWFD DOMAIN-CONTAINING PROTEIN"/>
    <property type="match status" value="1"/>
</dbReference>
<keyword evidence="5" id="KW-0325">Glycoprotein</keyword>
<keyword evidence="4" id="KW-1015">Disulfide bond</keyword>
<evidence type="ECO:0000256" key="5">
    <source>
        <dbReference type="ARBA" id="ARBA00023180"/>
    </source>
</evidence>
<name>A0ABY7EWB4_MYAAR</name>
<sequence length="684" mass="75777">MKSKRIYLHVHDCIRFCNRILICDGEGSAVDTIKLLHLYINFSTCVDARWACAAKTIPIPTTNICKPKQEYSSCISSCPMTCENMHDSISCNTTMCVEGCICKPGYVKEGNDCVLKADCPCYHGSKAYKEGENTCRSRMWVCEQKDCPAVCSAYGDSHYTTFDGRSYEFQGSCDYMFAKSSETSPVKFEITTENIPCGTTGVTCTKSISFSIGEQGTSHNNIKYLSTEFIYDPILQTVGTANFFRIQLVKGKQVIADADSPFTVREVGNFIIITTPQGITLEWDKGTRLYLKLSTQHKGQVVGLCGNFNGNQKDDFSTPQGGPSASKATSFADSWKEIEDTCAANTERGTWAQKQCSVLSSKLFEACHPVVAYQEFIDRCVFDACACDTGGDCDCLCTAVAAYAHQCSMSGVIIKWRTEEFCLKTCDNRLVYDTLIQDCGQETCVEGCDIEPCQPGQVYESNKEPFKCIPEAFCNTTCLTLNGKEYKEGERILDPTICRMDCEVWLKFVSRNTQTSLIFNRQNSFSLDFVKNDMHFDHFEPYCDQHQVKRTGVCTGTPPPVSSTVTSAATVSPPIFTASPTVPTMTAQCVQNGPTAWMSVSVPTPYNQGDVDSIRNLRSQYTFCNASQMTAIECRVVGITTSSAAAGQRVFCDLRNGLKCYHSDQNPGEQCHNYEVRITCDCSK</sequence>
<dbReference type="PANTHER" id="PTHR11339">
    <property type="entry name" value="EXTRACELLULAR MATRIX GLYCOPROTEIN RELATED"/>
    <property type="match status" value="1"/>
</dbReference>
<dbReference type="Pfam" id="PF01826">
    <property type="entry name" value="TIL"/>
    <property type="match status" value="1"/>
</dbReference>
<dbReference type="InterPro" id="IPR002919">
    <property type="entry name" value="TIL_dom"/>
</dbReference>
<evidence type="ECO:0000259" key="6">
    <source>
        <dbReference type="PROSITE" id="PS51233"/>
    </source>
</evidence>
<accession>A0ABY7EWB4</accession>
<dbReference type="Gene3D" id="2.10.25.10">
    <property type="entry name" value="Laminin"/>
    <property type="match status" value="1"/>
</dbReference>
<dbReference type="InterPro" id="IPR001846">
    <property type="entry name" value="VWF_type-D"/>
</dbReference>
<dbReference type="InterPro" id="IPR036084">
    <property type="entry name" value="Ser_inhib-like_sf"/>
</dbReference>
<dbReference type="Pfam" id="PF08742">
    <property type="entry name" value="C8"/>
    <property type="match status" value="1"/>
</dbReference>
<evidence type="ECO:0000256" key="3">
    <source>
        <dbReference type="ARBA" id="ARBA00022729"/>
    </source>
</evidence>
<protein>
    <submittedName>
        <fullName evidence="7">MUC5A-like protein</fullName>
    </submittedName>
</protein>
<dbReference type="SUPFAM" id="SSF57567">
    <property type="entry name" value="Serine protease inhibitors"/>
    <property type="match status" value="1"/>
</dbReference>
<organism evidence="7 8">
    <name type="scientific">Mya arenaria</name>
    <name type="common">Soft-shell clam</name>
    <dbReference type="NCBI Taxonomy" id="6604"/>
    <lineage>
        <taxon>Eukaryota</taxon>
        <taxon>Metazoa</taxon>
        <taxon>Spiralia</taxon>
        <taxon>Lophotrochozoa</taxon>
        <taxon>Mollusca</taxon>
        <taxon>Bivalvia</taxon>
        <taxon>Autobranchia</taxon>
        <taxon>Heteroconchia</taxon>
        <taxon>Euheterodonta</taxon>
        <taxon>Imparidentia</taxon>
        <taxon>Neoheterodontei</taxon>
        <taxon>Myida</taxon>
        <taxon>Myoidea</taxon>
        <taxon>Myidae</taxon>
        <taxon>Mya</taxon>
    </lineage>
</organism>
<gene>
    <name evidence="7" type="ORF">MAR_004347</name>
</gene>
<dbReference type="Pfam" id="PF00094">
    <property type="entry name" value="VWD"/>
    <property type="match status" value="1"/>
</dbReference>
<dbReference type="CDD" id="cd19941">
    <property type="entry name" value="TIL"/>
    <property type="match status" value="1"/>
</dbReference>
<proteinExistence type="predicted"/>